<keyword evidence="3" id="KW-1185">Reference proteome</keyword>
<dbReference type="GO" id="GO:0000729">
    <property type="term" value="P:DNA double-strand break processing"/>
    <property type="evidence" value="ECO:0007669"/>
    <property type="project" value="TreeGrafter"/>
</dbReference>
<dbReference type="KEGG" id="clec:112126175"/>
<dbReference type="GO" id="GO:0005634">
    <property type="term" value="C:nucleus"/>
    <property type="evidence" value="ECO:0007669"/>
    <property type="project" value="TreeGrafter"/>
</dbReference>
<dbReference type="OMA" id="EDSANCC"/>
<sequence>MNMEIRDFRVIFLYQFKLGHSAAEAARSISKPFAEGSVNERTIRHWSAKFSKGNWNTTELENVSRGRPPTIDDNVLKLQVEENYYQTVKRLAAQLNANRVKTIKEQEKSKSLICGSFMSSRSDSG</sequence>
<dbReference type="GO" id="GO:0000014">
    <property type="term" value="F:single-stranded DNA endodeoxyribonuclease activity"/>
    <property type="evidence" value="ECO:0007669"/>
    <property type="project" value="TreeGrafter"/>
</dbReference>
<organism evidence="2 3">
    <name type="scientific">Cimex lectularius</name>
    <name type="common">Bed bug</name>
    <name type="synonym">Acanthia lectularia</name>
    <dbReference type="NCBI Taxonomy" id="79782"/>
    <lineage>
        <taxon>Eukaryota</taxon>
        <taxon>Metazoa</taxon>
        <taxon>Ecdysozoa</taxon>
        <taxon>Arthropoda</taxon>
        <taxon>Hexapoda</taxon>
        <taxon>Insecta</taxon>
        <taxon>Pterygota</taxon>
        <taxon>Neoptera</taxon>
        <taxon>Paraneoptera</taxon>
        <taxon>Hemiptera</taxon>
        <taxon>Heteroptera</taxon>
        <taxon>Panheteroptera</taxon>
        <taxon>Cimicomorpha</taxon>
        <taxon>Cimicidae</taxon>
        <taxon>Cimex</taxon>
    </lineage>
</organism>
<dbReference type="InterPro" id="IPR052709">
    <property type="entry name" value="Transposase-MT_Hybrid"/>
</dbReference>
<dbReference type="GO" id="GO:0003697">
    <property type="term" value="F:single-stranded DNA binding"/>
    <property type="evidence" value="ECO:0007669"/>
    <property type="project" value="TreeGrafter"/>
</dbReference>
<dbReference type="Pfam" id="PF17906">
    <property type="entry name" value="HTH_48"/>
    <property type="match status" value="1"/>
</dbReference>
<proteinExistence type="predicted"/>
<feature type="domain" description="Mos1 transposase HTH" evidence="1">
    <location>
        <begin position="7"/>
        <end position="54"/>
    </location>
</feature>
<dbReference type="GO" id="GO:0006303">
    <property type="term" value="P:double-strand break repair via nonhomologous end joining"/>
    <property type="evidence" value="ECO:0007669"/>
    <property type="project" value="TreeGrafter"/>
</dbReference>
<dbReference type="Proteomes" id="UP000494040">
    <property type="component" value="Unassembled WGS sequence"/>
</dbReference>
<dbReference type="GO" id="GO:0003690">
    <property type="term" value="F:double-stranded DNA binding"/>
    <property type="evidence" value="ECO:0007669"/>
    <property type="project" value="TreeGrafter"/>
</dbReference>
<dbReference type="GO" id="GO:0031297">
    <property type="term" value="P:replication fork processing"/>
    <property type="evidence" value="ECO:0007669"/>
    <property type="project" value="TreeGrafter"/>
</dbReference>
<name>A0A8I6SBY4_CIMLE</name>
<protein>
    <recommendedName>
        <fullName evidence="1">Mos1 transposase HTH domain-containing protein</fullName>
    </recommendedName>
</protein>
<dbReference type="PANTHER" id="PTHR46060">
    <property type="entry name" value="MARINER MOS1 TRANSPOSASE-LIKE PROTEIN"/>
    <property type="match status" value="1"/>
</dbReference>
<dbReference type="GO" id="GO:0015074">
    <property type="term" value="P:DNA integration"/>
    <property type="evidence" value="ECO:0007669"/>
    <property type="project" value="TreeGrafter"/>
</dbReference>
<dbReference type="RefSeq" id="XP_024080509.1">
    <property type="nucleotide sequence ID" value="XM_024224741.1"/>
</dbReference>
<dbReference type="GO" id="GO:0044547">
    <property type="term" value="F:DNA topoisomerase binding"/>
    <property type="evidence" value="ECO:0007669"/>
    <property type="project" value="TreeGrafter"/>
</dbReference>
<dbReference type="GO" id="GO:0035861">
    <property type="term" value="C:site of double-strand break"/>
    <property type="evidence" value="ECO:0007669"/>
    <property type="project" value="TreeGrafter"/>
</dbReference>
<dbReference type="Gene3D" id="1.10.10.1450">
    <property type="match status" value="1"/>
</dbReference>
<dbReference type="OrthoDB" id="7552475at2759"/>
<dbReference type="EnsemblMetazoa" id="XM_024224741.1">
    <property type="protein sequence ID" value="XP_024080509.1"/>
    <property type="gene ID" value="LOC112126175"/>
</dbReference>
<dbReference type="GO" id="GO:0046975">
    <property type="term" value="F:histone H3K36 methyltransferase activity"/>
    <property type="evidence" value="ECO:0007669"/>
    <property type="project" value="TreeGrafter"/>
</dbReference>
<dbReference type="AlphaFoldDB" id="A0A8I6SBY4"/>
<dbReference type="GO" id="GO:0000793">
    <property type="term" value="C:condensed chromosome"/>
    <property type="evidence" value="ECO:0007669"/>
    <property type="project" value="TreeGrafter"/>
</dbReference>
<dbReference type="GO" id="GO:0044774">
    <property type="term" value="P:mitotic DNA integrity checkpoint signaling"/>
    <property type="evidence" value="ECO:0007669"/>
    <property type="project" value="TreeGrafter"/>
</dbReference>
<dbReference type="GO" id="GO:0042800">
    <property type="term" value="F:histone H3K4 methyltransferase activity"/>
    <property type="evidence" value="ECO:0007669"/>
    <property type="project" value="TreeGrafter"/>
</dbReference>
<evidence type="ECO:0000313" key="2">
    <source>
        <dbReference type="EnsemblMetazoa" id="XP_024080509.1"/>
    </source>
</evidence>
<evidence type="ECO:0000259" key="1">
    <source>
        <dbReference type="Pfam" id="PF17906"/>
    </source>
</evidence>
<accession>A0A8I6SBY4</accession>
<evidence type="ECO:0000313" key="3">
    <source>
        <dbReference type="Proteomes" id="UP000494040"/>
    </source>
</evidence>
<dbReference type="PANTHER" id="PTHR46060:SF2">
    <property type="entry name" value="HISTONE-LYSINE N-METHYLTRANSFERASE SETMAR"/>
    <property type="match status" value="1"/>
</dbReference>
<dbReference type="GeneID" id="112126175"/>
<dbReference type="InterPro" id="IPR041426">
    <property type="entry name" value="Mos1_HTH"/>
</dbReference>
<reference evidence="2" key="1">
    <citation type="submission" date="2022-01" db="UniProtKB">
        <authorList>
            <consortium name="EnsemblMetazoa"/>
        </authorList>
    </citation>
    <scope>IDENTIFICATION</scope>
</reference>